<reference evidence="3 4" key="1">
    <citation type="submission" date="2020-01" db="EMBL/GenBank/DDBJ databases">
        <title>Identification and distribution of gene clusters putatively required for synthesis of sphingolipid metabolism inhibitors in phylogenetically diverse species of the filamentous fungus Fusarium.</title>
        <authorList>
            <person name="Kim H.-S."/>
            <person name="Busman M."/>
            <person name="Brown D.W."/>
            <person name="Divon H."/>
            <person name="Uhlig S."/>
            <person name="Proctor R.H."/>
        </authorList>
    </citation>
    <scope>NUCLEOTIDE SEQUENCE [LARGE SCALE GENOMIC DNA]</scope>
    <source>
        <strain evidence="3 4">NRRL 13308</strain>
    </source>
</reference>
<dbReference type="Proteomes" id="UP000536711">
    <property type="component" value="Unassembled WGS sequence"/>
</dbReference>
<sequence length="335" mass="38157">MADSPADHIIQLCEQLNILISSSGGKGRATVILQSLRKALHVRYWIVNPAAVWADRSGDNSSSTAEQEDGGDNGNTVLLQTVRACEKDLKEAEVERQRQVEAPGGVDTESRWVQFMKWSAHLQQMDKPMLYQAGLSPASAAVEQRMWPRERREANQRLPDIVQRLDTVANKKKKGSAEGREEGEEDPNKEALDEAVFNFCIKSIKQKLRRKQYHNPLLHFTAILGIKEDGMWVPSYTHTRFLAGFLWCRRILMLEHFFNDDPYDSEDSTYDMSFAAIDRFQKGHHDWLTTGSYTPFSAIIQWMTYGRGYRNQEGDKITVGSFQQTAQALVREAEG</sequence>
<feature type="compositionally biased region" description="Basic and acidic residues" evidence="2">
    <location>
        <begin position="175"/>
        <end position="189"/>
    </location>
</feature>
<keyword evidence="1" id="KW-0175">Coiled coil</keyword>
<proteinExistence type="predicted"/>
<evidence type="ECO:0000256" key="2">
    <source>
        <dbReference type="SAM" id="MobiDB-lite"/>
    </source>
</evidence>
<name>A0A8H4J8R8_9HYPO</name>
<evidence type="ECO:0000256" key="1">
    <source>
        <dbReference type="SAM" id="Coils"/>
    </source>
</evidence>
<evidence type="ECO:0000313" key="4">
    <source>
        <dbReference type="Proteomes" id="UP000536711"/>
    </source>
</evidence>
<accession>A0A8H4J8R8</accession>
<dbReference type="OrthoDB" id="5106259at2759"/>
<comment type="caution">
    <text evidence="3">The sequence shown here is derived from an EMBL/GenBank/DDBJ whole genome shotgun (WGS) entry which is preliminary data.</text>
</comment>
<feature type="region of interest" description="Disordered" evidence="2">
    <location>
        <begin position="169"/>
        <end position="189"/>
    </location>
</feature>
<gene>
    <name evidence="3" type="ORF">FACUT_14045</name>
</gene>
<dbReference type="EMBL" id="JAADJF010000751">
    <property type="protein sequence ID" value="KAF4414702.1"/>
    <property type="molecule type" value="Genomic_DNA"/>
</dbReference>
<keyword evidence="4" id="KW-1185">Reference proteome</keyword>
<evidence type="ECO:0000313" key="3">
    <source>
        <dbReference type="EMBL" id="KAF4414702.1"/>
    </source>
</evidence>
<feature type="region of interest" description="Disordered" evidence="2">
    <location>
        <begin position="55"/>
        <end position="75"/>
    </location>
</feature>
<feature type="coiled-coil region" evidence="1">
    <location>
        <begin position="75"/>
        <end position="102"/>
    </location>
</feature>
<dbReference type="AlphaFoldDB" id="A0A8H4J8R8"/>
<protein>
    <submittedName>
        <fullName evidence="3">Uncharacterized protein</fullName>
    </submittedName>
</protein>
<organism evidence="3 4">
    <name type="scientific">Fusarium acutatum</name>
    <dbReference type="NCBI Taxonomy" id="78861"/>
    <lineage>
        <taxon>Eukaryota</taxon>
        <taxon>Fungi</taxon>
        <taxon>Dikarya</taxon>
        <taxon>Ascomycota</taxon>
        <taxon>Pezizomycotina</taxon>
        <taxon>Sordariomycetes</taxon>
        <taxon>Hypocreomycetidae</taxon>
        <taxon>Hypocreales</taxon>
        <taxon>Nectriaceae</taxon>
        <taxon>Fusarium</taxon>
        <taxon>Fusarium fujikuroi species complex</taxon>
    </lineage>
</organism>